<evidence type="ECO:0000313" key="3">
    <source>
        <dbReference type="Proteomes" id="UP000618240"/>
    </source>
</evidence>
<dbReference type="Pfam" id="PF03083">
    <property type="entry name" value="MtN3_slv"/>
    <property type="match status" value="1"/>
</dbReference>
<organism evidence="2 3">
    <name type="scientific">Chryseobacterium tagetis</name>
    <dbReference type="NCBI Taxonomy" id="2801334"/>
    <lineage>
        <taxon>Bacteria</taxon>
        <taxon>Pseudomonadati</taxon>
        <taxon>Bacteroidota</taxon>
        <taxon>Flavobacteriia</taxon>
        <taxon>Flavobacteriales</taxon>
        <taxon>Weeksellaceae</taxon>
        <taxon>Chryseobacterium group</taxon>
        <taxon>Chryseobacterium</taxon>
    </lineage>
</organism>
<dbReference type="Proteomes" id="UP000618240">
    <property type="component" value="Unassembled WGS sequence"/>
</dbReference>
<dbReference type="InterPro" id="IPR004316">
    <property type="entry name" value="SWEET_rpt"/>
</dbReference>
<comment type="caution">
    <text evidence="2">The sequence shown here is derived from an EMBL/GenBank/DDBJ whole genome shotgun (WGS) entry which is preliminary data.</text>
</comment>
<feature type="transmembrane region" description="Helical" evidence="1">
    <location>
        <begin position="36"/>
        <end position="56"/>
    </location>
</feature>
<keyword evidence="3" id="KW-1185">Reference proteome</keyword>
<protein>
    <submittedName>
        <fullName evidence="2">SemiSWEET transporter</fullName>
    </submittedName>
</protein>
<feature type="transmembrane region" description="Helical" evidence="1">
    <location>
        <begin position="6"/>
        <end position="24"/>
    </location>
</feature>
<evidence type="ECO:0000256" key="1">
    <source>
        <dbReference type="SAM" id="Phobius"/>
    </source>
</evidence>
<dbReference type="EMBL" id="JAERSE020000003">
    <property type="protein sequence ID" value="MCA6068017.1"/>
    <property type="molecule type" value="Genomic_DNA"/>
</dbReference>
<keyword evidence="1" id="KW-0812">Transmembrane</keyword>
<reference evidence="2 3" key="1">
    <citation type="submission" date="2021-09" db="EMBL/GenBank/DDBJ databases">
        <title>Genome sequencing and assembly of Chryseobacterium sp. RG1.</title>
        <authorList>
            <person name="Chhetri G."/>
        </authorList>
    </citation>
    <scope>NUCLEOTIDE SEQUENCE [LARGE SCALE GENOMIC DNA]</scope>
    <source>
        <strain evidence="2 3">RG1</strain>
    </source>
</reference>
<keyword evidence="1" id="KW-1133">Transmembrane helix</keyword>
<evidence type="ECO:0000313" key="2">
    <source>
        <dbReference type="EMBL" id="MCA6068017.1"/>
    </source>
</evidence>
<feature type="transmembrane region" description="Helical" evidence="1">
    <location>
        <begin position="62"/>
        <end position="83"/>
    </location>
</feature>
<gene>
    <name evidence="2" type="ORF">JI747_012550</name>
</gene>
<keyword evidence="1" id="KW-0472">Membrane</keyword>
<name>A0ABS8A204_9FLAO</name>
<sequence length="89" mass="10108">MINENILGIVAGTLTSLSMLPQLIKVIREKNVGELSWVMILILIIGLSLWVWYGFLNDELPIIFSNAFAVLVNVCLFICYFLYKNNADK</sequence>
<proteinExistence type="predicted"/>
<accession>A0ABS8A204</accession>
<dbReference type="RefSeq" id="WP_225689193.1">
    <property type="nucleotide sequence ID" value="NZ_JAERSE020000003.1"/>
</dbReference>
<dbReference type="InterPro" id="IPR047662">
    <property type="entry name" value="SemiSWEET"/>
</dbReference>
<dbReference type="Gene3D" id="1.20.1280.290">
    <property type="match status" value="1"/>
</dbReference>
<dbReference type="NCBIfam" id="NF037968">
    <property type="entry name" value="SemiSWEET_2"/>
    <property type="match status" value="1"/>
</dbReference>